<name>A0A2H9ZRC2_9ASPA</name>
<keyword evidence="1" id="KW-0732">Signal</keyword>
<protein>
    <submittedName>
        <fullName evidence="2">Uncharacterized protein</fullName>
    </submittedName>
</protein>
<feature type="signal peptide" evidence="1">
    <location>
        <begin position="1"/>
        <end position="20"/>
    </location>
</feature>
<accession>A0A2H9ZRC2</accession>
<keyword evidence="3" id="KW-1185">Reference proteome</keyword>
<proteinExistence type="predicted"/>
<evidence type="ECO:0000313" key="2">
    <source>
        <dbReference type="EMBL" id="PKA45845.1"/>
    </source>
</evidence>
<dbReference type="AlphaFoldDB" id="A0A2H9ZRC2"/>
<evidence type="ECO:0000313" key="3">
    <source>
        <dbReference type="Proteomes" id="UP000236161"/>
    </source>
</evidence>
<dbReference type="Proteomes" id="UP000236161">
    <property type="component" value="Unassembled WGS sequence"/>
</dbReference>
<feature type="chain" id="PRO_5014123559" evidence="1">
    <location>
        <begin position="21"/>
        <end position="115"/>
    </location>
</feature>
<sequence>MILSHIVVLLLLHHTQRVSAWENVDVNDQILHQLLHAALQSSPMRSAIMYYIVDRGQRMSLGLPIHREVWQIEATVTTFTTLTRWRDHVMKAVIITSPDGSVTYSNWISPHNPLA</sequence>
<dbReference type="EMBL" id="KZ454683">
    <property type="protein sequence ID" value="PKA45845.1"/>
    <property type="molecule type" value="Genomic_DNA"/>
</dbReference>
<evidence type="ECO:0000256" key="1">
    <source>
        <dbReference type="SAM" id="SignalP"/>
    </source>
</evidence>
<organism evidence="2 3">
    <name type="scientific">Apostasia shenzhenica</name>
    <dbReference type="NCBI Taxonomy" id="1088818"/>
    <lineage>
        <taxon>Eukaryota</taxon>
        <taxon>Viridiplantae</taxon>
        <taxon>Streptophyta</taxon>
        <taxon>Embryophyta</taxon>
        <taxon>Tracheophyta</taxon>
        <taxon>Spermatophyta</taxon>
        <taxon>Magnoliopsida</taxon>
        <taxon>Liliopsida</taxon>
        <taxon>Asparagales</taxon>
        <taxon>Orchidaceae</taxon>
        <taxon>Apostasioideae</taxon>
        <taxon>Apostasia</taxon>
    </lineage>
</organism>
<gene>
    <name evidence="2" type="ORF">AXF42_Ash021738</name>
</gene>
<reference evidence="2 3" key="1">
    <citation type="journal article" date="2017" name="Nature">
        <title>The Apostasia genome and the evolution of orchids.</title>
        <authorList>
            <person name="Zhang G.Q."/>
            <person name="Liu K.W."/>
            <person name="Li Z."/>
            <person name="Lohaus R."/>
            <person name="Hsiao Y.Y."/>
            <person name="Niu S.C."/>
            <person name="Wang J.Y."/>
            <person name="Lin Y.C."/>
            <person name="Xu Q."/>
            <person name="Chen L.J."/>
            <person name="Yoshida K."/>
            <person name="Fujiwara S."/>
            <person name="Wang Z.W."/>
            <person name="Zhang Y.Q."/>
            <person name="Mitsuda N."/>
            <person name="Wang M."/>
            <person name="Liu G.H."/>
            <person name="Pecoraro L."/>
            <person name="Huang H.X."/>
            <person name="Xiao X.J."/>
            <person name="Lin M."/>
            <person name="Wu X.Y."/>
            <person name="Wu W.L."/>
            <person name="Chen Y.Y."/>
            <person name="Chang S.B."/>
            <person name="Sakamoto S."/>
            <person name="Ohme-Takagi M."/>
            <person name="Yagi M."/>
            <person name="Zeng S.J."/>
            <person name="Shen C.Y."/>
            <person name="Yeh C.M."/>
            <person name="Luo Y.B."/>
            <person name="Tsai W.C."/>
            <person name="Van de Peer Y."/>
            <person name="Liu Z.J."/>
        </authorList>
    </citation>
    <scope>NUCLEOTIDE SEQUENCE [LARGE SCALE GENOMIC DNA]</scope>
    <source>
        <strain evidence="3">cv. Shenzhen</strain>
        <tissue evidence="2">Stem</tissue>
    </source>
</reference>